<dbReference type="Pfam" id="PF19053">
    <property type="entry name" value="EccD"/>
    <property type="match status" value="1"/>
</dbReference>
<feature type="transmembrane region" description="Helical" evidence="7">
    <location>
        <begin position="139"/>
        <end position="157"/>
    </location>
</feature>
<dbReference type="InterPro" id="IPR044049">
    <property type="entry name" value="EccD_transm"/>
</dbReference>
<feature type="transmembrane region" description="Helical" evidence="7">
    <location>
        <begin position="252"/>
        <end position="270"/>
    </location>
</feature>
<feature type="transmembrane region" description="Helical" evidence="7">
    <location>
        <begin position="225"/>
        <end position="246"/>
    </location>
</feature>
<evidence type="ECO:0000256" key="3">
    <source>
        <dbReference type="ARBA" id="ARBA00022475"/>
    </source>
</evidence>
<keyword evidence="10" id="KW-1185">Reference proteome</keyword>
<dbReference type="PIRSF" id="PIRSF017804">
    <property type="entry name" value="Secretion_EccD1"/>
    <property type="match status" value="1"/>
</dbReference>
<dbReference type="Gene3D" id="3.10.20.90">
    <property type="entry name" value="Phosphatidylinositol 3-kinase Catalytic Subunit, Chain A, domain 1"/>
    <property type="match status" value="1"/>
</dbReference>
<gene>
    <name evidence="9" type="ORF">GCM10010218_64650</name>
</gene>
<evidence type="ECO:0000313" key="10">
    <source>
        <dbReference type="Proteomes" id="UP000638313"/>
    </source>
</evidence>
<evidence type="ECO:0000256" key="1">
    <source>
        <dbReference type="ARBA" id="ARBA00004651"/>
    </source>
</evidence>
<dbReference type="InterPro" id="IPR024962">
    <property type="entry name" value="YukD-like"/>
</dbReference>
<feature type="transmembrane region" description="Helical" evidence="7">
    <location>
        <begin position="368"/>
        <end position="388"/>
    </location>
</feature>
<keyword evidence="4 7" id="KW-0812">Transmembrane</keyword>
<evidence type="ECO:0000256" key="6">
    <source>
        <dbReference type="ARBA" id="ARBA00023136"/>
    </source>
</evidence>
<evidence type="ECO:0000256" key="2">
    <source>
        <dbReference type="ARBA" id="ARBA00006162"/>
    </source>
</evidence>
<dbReference type="InterPro" id="IPR006707">
    <property type="entry name" value="T7SS_EccD"/>
</dbReference>
<evidence type="ECO:0000259" key="8">
    <source>
        <dbReference type="Pfam" id="PF19053"/>
    </source>
</evidence>
<comment type="caution">
    <text evidence="9">The sequence shown here is derived from an EMBL/GenBank/DDBJ whole genome shotgun (WGS) entry which is preliminary data.</text>
</comment>
<feature type="transmembrane region" description="Helical" evidence="7">
    <location>
        <begin position="343"/>
        <end position="361"/>
    </location>
</feature>
<dbReference type="NCBIfam" id="TIGR03920">
    <property type="entry name" value="T7SS_EccD"/>
    <property type="match status" value="1"/>
</dbReference>
<comment type="similarity">
    <text evidence="2">Belongs to the EccD/Snm4 family.</text>
</comment>
<evidence type="ECO:0000256" key="7">
    <source>
        <dbReference type="SAM" id="Phobius"/>
    </source>
</evidence>
<reference evidence="9" key="1">
    <citation type="journal article" date="2014" name="Int. J. Syst. Evol. Microbiol.">
        <title>Complete genome sequence of Corynebacterium casei LMG S-19264T (=DSM 44701T), isolated from a smear-ripened cheese.</title>
        <authorList>
            <consortium name="US DOE Joint Genome Institute (JGI-PGF)"/>
            <person name="Walter F."/>
            <person name="Albersmeier A."/>
            <person name="Kalinowski J."/>
            <person name="Ruckert C."/>
        </authorList>
    </citation>
    <scope>NUCLEOTIDE SEQUENCE</scope>
    <source>
        <strain evidence="9">JCM 4059</strain>
    </source>
</reference>
<accession>A0A919B988</accession>
<organism evidence="9 10">
    <name type="scientific">Streptomyces mashuensis</name>
    <dbReference type="NCBI Taxonomy" id="33904"/>
    <lineage>
        <taxon>Bacteria</taxon>
        <taxon>Bacillati</taxon>
        <taxon>Actinomycetota</taxon>
        <taxon>Actinomycetes</taxon>
        <taxon>Kitasatosporales</taxon>
        <taxon>Streptomycetaceae</taxon>
        <taxon>Streptomyces</taxon>
    </lineage>
</organism>
<dbReference type="GO" id="GO:0005886">
    <property type="term" value="C:plasma membrane"/>
    <property type="evidence" value="ECO:0007669"/>
    <property type="project" value="UniProtKB-SubCell"/>
</dbReference>
<evidence type="ECO:0000313" key="9">
    <source>
        <dbReference type="EMBL" id="GHF74661.1"/>
    </source>
</evidence>
<feature type="transmembrane region" description="Helical" evidence="7">
    <location>
        <begin position="445"/>
        <end position="463"/>
    </location>
</feature>
<comment type="subcellular location">
    <subcellularLocation>
        <location evidence="1">Cell membrane</location>
        <topology evidence="1">Multi-pass membrane protein</topology>
    </subcellularLocation>
</comment>
<keyword evidence="5 7" id="KW-1133">Transmembrane helix</keyword>
<sequence>MTVVAPDRRIDVALPDDLPVADVHPEVLRLTGATQEPGTPTGYHLVRRDGTVLDAAQSLAAQGVLDGEILALRPFAESLPPAVHDDVSDAVATAVTRDRALWHTGLLRGFGLGAGALLIVLMALLLWNADPVRHDMHGVPGVVAGTVAVLLTAFAGVRARVYEDRTSAVALGLAAVPHLLIAGAGVLAPDAGQGAGRLQFLMGCAAVLLAAAVLVALTPAGDAPFVATVIASATGILATFGVVLAGAKPADGAAVCAVVAVGALAFLPGLSARVARLPVGYAAPRSAGDDLDAPAGADATPVDAEAVAAQARRGHELLLGLVGGCAAVVTGATAVLAFSAGPWAQALALATGLAMLLRARLFRYTAQVAAVLGAGLAGLALLATGLALDPPAAVGLGAAGGIRTVWLAAAVAAVAALLTGVALIVPEKGLSPFWGRFSDIAESAVLLSLLPLCLAVLDVYATARGLTSG</sequence>
<reference evidence="9" key="2">
    <citation type="submission" date="2020-09" db="EMBL/GenBank/DDBJ databases">
        <authorList>
            <person name="Sun Q."/>
            <person name="Ohkuma M."/>
        </authorList>
    </citation>
    <scope>NUCLEOTIDE SEQUENCE</scope>
    <source>
        <strain evidence="9">JCM 4059</strain>
    </source>
</reference>
<protein>
    <submittedName>
        <fullName evidence="9">Type VII secretion integral membrane protein EccD</fullName>
    </submittedName>
</protein>
<dbReference type="Proteomes" id="UP000638313">
    <property type="component" value="Unassembled WGS sequence"/>
</dbReference>
<feature type="transmembrane region" description="Helical" evidence="7">
    <location>
        <begin position="400"/>
        <end position="425"/>
    </location>
</feature>
<feature type="transmembrane region" description="Helical" evidence="7">
    <location>
        <begin position="200"/>
        <end position="218"/>
    </location>
</feature>
<dbReference type="EMBL" id="BNBD01000028">
    <property type="protein sequence ID" value="GHF74661.1"/>
    <property type="molecule type" value="Genomic_DNA"/>
</dbReference>
<feature type="domain" description="EccD-like transmembrane" evidence="8">
    <location>
        <begin position="108"/>
        <end position="466"/>
    </location>
</feature>
<evidence type="ECO:0000256" key="5">
    <source>
        <dbReference type="ARBA" id="ARBA00022989"/>
    </source>
</evidence>
<name>A0A919B988_9ACTN</name>
<feature type="transmembrane region" description="Helical" evidence="7">
    <location>
        <begin position="317"/>
        <end position="337"/>
    </location>
</feature>
<keyword evidence="3" id="KW-1003">Cell membrane</keyword>
<proteinExistence type="inferred from homology"/>
<evidence type="ECO:0000256" key="4">
    <source>
        <dbReference type="ARBA" id="ARBA00022692"/>
    </source>
</evidence>
<dbReference type="AlphaFoldDB" id="A0A919B988"/>
<feature type="transmembrane region" description="Helical" evidence="7">
    <location>
        <begin position="169"/>
        <end position="188"/>
    </location>
</feature>
<dbReference type="Pfam" id="PF08817">
    <property type="entry name" value="YukD"/>
    <property type="match status" value="1"/>
</dbReference>
<keyword evidence="6 7" id="KW-0472">Membrane</keyword>
<feature type="transmembrane region" description="Helical" evidence="7">
    <location>
        <begin position="106"/>
        <end position="127"/>
    </location>
</feature>